<dbReference type="eggNOG" id="COG2703">
    <property type="taxonomic scope" value="Bacteria"/>
</dbReference>
<protein>
    <submittedName>
        <fullName evidence="5">Hemerythrin-like metal-binding protein</fullName>
    </submittedName>
</protein>
<dbReference type="PANTHER" id="PTHR37164">
    <property type="entry name" value="BACTERIOHEMERYTHRIN"/>
    <property type="match status" value="1"/>
</dbReference>
<dbReference type="InterPro" id="IPR050669">
    <property type="entry name" value="Hemerythrin"/>
</dbReference>
<dbReference type="InterPro" id="IPR035938">
    <property type="entry name" value="Hemerythrin-like_sf"/>
</dbReference>
<keyword evidence="2" id="KW-0479">Metal-binding</keyword>
<evidence type="ECO:0000313" key="6">
    <source>
        <dbReference type="Proteomes" id="UP000002586"/>
    </source>
</evidence>
<dbReference type="GO" id="GO:0046872">
    <property type="term" value="F:metal ion binding"/>
    <property type="evidence" value="ECO:0007669"/>
    <property type="project" value="UniProtKB-KW"/>
</dbReference>
<dbReference type="RefSeq" id="WP_011714787.1">
    <property type="nucleotide sequence ID" value="NC_008576.1"/>
</dbReference>
<dbReference type="HOGENOM" id="CLU_1538241_0_0_5"/>
<feature type="domain" description="Hemerythrin-like" evidence="4">
    <location>
        <begin position="12"/>
        <end position="143"/>
    </location>
</feature>
<keyword evidence="3" id="KW-0408">Iron</keyword>
<organism evidence="5 6">
    <name type="scientific">Magnetococcus marinus (strain ATCC BAA-1437 / JCM 17883 / MC-1)</name>
    <dbReference type="NCBI Taxonomy" id="156889"/>
    <lineage>
        <taxon>Bacteria</taxon>
        <taxon>Pseudomonadati</taxon>
        <taxon>Pseudomonadota</taxon>
        <taxon>Magnetococcia</taxon>
        <taxon>Magnetococcales</taxon>
        <taxon>Magnetococcaceae</taxon>
        <taxon>Magnetococcus</taxon>
    </lineage>
</organism>
<dbReference type="KEGG" id="mgm:Mmc1_3235"/>
<proteinExistence type="inferred from homology"/>
<evidence type="ECO:0000313" key="5">
    <source>
        <dbReference type="EMBL" id="ABK45725.1"/>
    </source>
</evidence>
<dbReference type="AlphaFoldDB" id="A0LCN2"/>
<evidence type="ECO:0000256" key="1">
    <source>
        <dbReference type="ARBA" id="ARBA00010587"/>
    </source>
</evidence>
<keyword evidence="6" id="KW-1185">Reference proteome</keyword>
<evidence type="ECO:0000256" key="3">
    <source>
        <dbReference type="ARBA" id="ARBA00023004"/>
    </source>
</evidence>
<sequence>MSQPTGLVRTGIGPIDRDHLHLWDLFQTLLEKDLREDEALAVLKELLAYTRYHFGREERLMQEIGLTGEPRQAHIHEHAIFVKRVENFLELLQNRAAPKTTGLQAMVEEIQKMHQLPTLPQLDPAKRVVAFLVDWILNHTSGMDVELANHTEAAKGPLANQDFSFLESDRPAAS</sequence>
<dbReference type="Gene3D" id="1.20.120.50">
    <property type="entry name" value="Hemerythrin-like"/>
    <property type="match status" value="1"/>
</dbReference>
<dbReference type="InterPro" id="IPR012312">
    <property type="entry name" value="Hemerythrin-like"/>
</dbReference>
<dbReference type="EMBL" id="CP000471">
    <property type="protein sequence ID" value="ABK45725.1"/>
    <property type="molecule type" value="Genomic_DNA"/>
</dbReference>
<evidence type="ECO:0000259" key="4">
    <source>
        <dbReference type="Pfam" id="PF01814"/>
    </source>
</evidence>
<reference evidence="6" key="1">
    <citation type="journal article" date="2009" name="Appl. Environ. Microbiol.">
        <title>Complete genome sequence of the chemolithoautotrophic marine magnetotactic coccus strain MC-1.</title>
        <authorList>
            <person name="Schubbe S."/>
            <person name="Williams T.J."/>
            <person name="Xie G."/>
            <person name="Kiss H.E."/>
            <person name="Brettin T.S."/>
            <person name="Martinez D."/>
            <person name="Ross C.A."/>
            <person name="Schuler D."/>
            <person name="Cox B.L."/>
            <person name="Nealson K.H."/>
            <person name="Bazylinski D.A."/>
        </authorList>
    </citation>
    <scope>NUCLEOTIDE SEQUENCE [LARGE SCALE GENOMIC DNA]</scope>
    <source>
        <strain evidence="6">ATCC BAA-1437 / JCM 17883 / MC-1</strain>
    </source>
</reference>
<dbReference type="Pfam" id="PF01814">
    <property type="entry name" value="Hemerythrin"/>
    <property type="match status" value="1"/>
</dbReference>
<dbReference type="OrthoDB" id="7305302at2"/>
<comment type="similarity">
    <text evidence="1">Belongs to the hemerythrin family.</text>
</comment>
<dbReference type="NCBIfam" id="TIGR02481">
    <property type="entry name" value="hemeryth_dom"/>
    <property type="match status" value="1"/>
</dbReference>
<evidence type="ECO:0000256" key="2">
    <source>
        <dbReference type="ARBA" id="ARBA00022723"/>
    </source>
</evidence>
<dbReference type="InterPro" id="IPR012827">
    <property type="entry name" value="Hemerythrin_metal-bd"/>
</dbReference>
<reference evidence="5 6" key="2">
    <citation type="journal article" date="2012" name="Int. J. Syst. Evol. Microbiol.">
        <title>Magnetococcus marinus gen. nov., sp. nov., a marine, magnetotactic bacterium that represents a novel lineage (Magnetococcaceae fam. nov.; Magnetococcales ord. nov.) at the base of the Alphaproteobacteria.</title>
        <authorList>
            <person name="Bazylinski D.A."/>
            <person name="Williams T.J."/>
            <person name="Lefevre C.T."/>
            <person name="Berg R.J."/>
            <person name="Zhang C.L."/>
            <person name="Bowser S.S."/>
            <person name="Dean A.J."/>
            <person name="Beveridge T.J."/>
        </authorList>
    </citation>
    <scope>NUCLEOTIDE SEQUENCE [LARGE SCALE GENOMIC DNA]</scope>
    <source>
        <strain evidence="6">ATCC BAA-1437 / JCM 17883 / MC-1</strain>
    </source>
</reference>
<dbReference type="PANTHER" id="PTHR37164:SF1">
    <property type="entry name" value="BACTERIOHEMERYTHRIN"/>
    <property type="match status" value="1"/>
</dbReference>
<accession>A0LCN2</accession>
<dbReference type="SUPFAM" id="SSF47188">
    <property type="entry name" value="Hemerythrin-like"/>
    <property type="match status" value="1"/>
</dbReference>
<name>A0LCN2_MAGMM</name>
<dbReference type="CDD" id="cd12107">
    <property type="entry name" value="Hemerythrin"/>
    <property type="match status" value="1"/>
</dbReference>
<gene>
    <name evidence="5" type="ordered locus">Mmc1_3235</name>
</gene>
<dbReference type="STRING" id="156889.Mmc1_3235"/>
<dbReference type="Proteomes" id="UP000002586">
    <property type="component" value="Chromosome"/>
</dbReference>